<proteinExistence type="predicted"/>
<organism evidence="1 2">
    <name type="scientific">Pseudoalteromonas atlantica</name>
    <name type="common">Alteromonas atlantica</name>
    <dbReference type="NCBI Taxonomy" id="288"/>
    <lineage>
        <taxon>Bacteria</taxon>
        <taxon>Pseudomonadati</taxon>
        <taxon>Pseudomonadota</taxon>
        <taxon>Gammaproteobacteria</taxon>
        <taxon>Alteromonadales</taxon>
        <taxon>Pseudoalteromonadaceae</taxon>
        <taxon>Pseudoalteromonas</taxon>
    </lineage>
</organism>
<comment type="caution">
    <text evidence="1">The sequence shown here is derived from an EMBL/GenBank/DDBJ whole genome shotgun (WGS) entry which is preliminary data.</text>
</comment>
<evidence type="ECO:0000313" key="1">
    <source>
        <dbReference type="EMBL" id="GEK78535.1"/>
    </source>
</evidence>
<keyword evidence="2" id="KW-1185">Reference proteome</keyword>
<gene>
    <name evidence="1" type="ORF">PAT01_38390</name>
</gene>
<name>A0ABQ0UJA5_PSEAF</name>
<evidence type="ECO:0000313" key="2">
    <source>
        <dbReference type="Proteomes" id="UP000321189"/>
    </source>
</evidence>
<sequence>MQVHLEDLEIESEVELTFAPSAITWLGIAQEEEEDDHDH</sequence>
<dbReference type="EMBL" id="BJUT01000085">
    <property type="protein sequence ID" value="GEK78535.1"/>
    <property type="molecule type" value="Genomic_DNA"/>
</dbReference>
<protein>
    <submittedName>
        <fullName evidence="1">Uncharacterized protein</fullName>
    </submittedName>
</protein>
<accession>A0ABQ0UJA5</accession>
<dbReference type="Proteomes" id="UP000321189">
    <property type="component" value="Unassembled WGS sequence"/>
</dbReference>
<reference evidence="1 2" key="1">
    <citation type="submission" date="2019-07" db="EMBL/GenBank/DDBJ databases">
        <title>Whole genome shotgun sequence of Pseudoalteromonas atlantica NBRC 103033.</title>
        <authorList>
            <person name="Hosoyama A."/>
            <person name="Uohara A."/>
            <person name="Ohji S."/>
            <person name="Ichikawa N."/>
        </authorList>
    </citation>
    <scope>NUCLEOTIDE SEQUENCE [LARGE SCALE GENOMIC DNA]</scope>
    <source>
        <strain evidence="1 2">NBRC 103033</strain>
    </source>
</reference>